<dbReference type="PANTHER" id="PTHR22916">
    <property type="entry name" value="GLYCOSYLTRANSFERASE"/>
    <property type="match status" value="1"/>
</dbReference>
<dbReference type="CDD" id="cd00761">
    <property type="entry name" value="Glyco_tranf_GTA_type"/>
    <property type="match status" value="1"/>
</dbReference>
<evidence type="ECO:0000259" key="3">
    <source>
        <dbReference type="Pfam" id="PF00535"/>
    </source>
</evidence>
<dbReference type="InterPro" id="IPR001173">
    <property type="entry name" value="Glyco_trans_2-like"/>
</dbReference>
<evidence type="ECO:0000256" key="1">
    <source>
        <dbReference type="ARBA" id="ARBA00022676"/>
    </source>
</evidence>
<evidence type="ECO:0000313" key="4">
    <source>
        <dbReference type="EMBL" id="MBR8535739.1"/>
    </source>
</evidence>
<accession>A0A941IXS6</accession>
<sequence length="329" mass="37584">MNNATVSIVIPIYNVAPYLSRCFKSCINQSYTNIELIAVNDGSTDDSLNLINSYASKDYRIKIVDKPNGGLNSAREAGIKASSGKYITIVDGDDYLETDAIEKLLNIIEIENADIVVAGANIILADNNQLINTIQHPELVLYNEDYTKRILSHGPNTVCMKLYKTELIKEATKYPNIKAGQDLPVSIQWSLLTKKVVFTQELIYNYVVARKGSTMSGDRKIYVEAGFQAFYYTFEILANHISLKKFEKELTICTCSKLYTYMFHQDNDIEKNKSKITEMGNFVLKKRKYLSNKKQYRIFIWLLLCNHQIAHTFVAFMQKIKPTLNPYTK</sequence>
<organism evidence="4 5">
    <name type="scientific">Carboxylicivirga sediminis</name>
    <dbReference type="NCBI Taxonomy" id="2006564"/>
    <lineage>
        <taxon>Bacteria</taxon>
        <taxon>Pseudomonadati</taxon>
        <taxon>Bacteroidota</taxon>
        <taxon>Bacteroidia</taxon>
        <taxon>Marinilabiliales</taxon>
        <taxon>Marinilabiliaceae</taxon>
        <taxon>Carboxylicivirga</taxon>
    </lineage>
</organism>
<keyword evidence="2" id="KW-0808">Transferase</keyword>
<dbReference type="Gene3D" id="3.90.550.10">
    <property type="entry name" value="Spore Coat Polysaccharide Biosynthesis Protein SpsA, Chain A"/>
    <property type="match status" value="1"/>
</dbReference>
<reference evidence="4" key="1">
    <citation type="journal article" date="2018" name="Int. J. Syst. Evol. Microbiol.">
        <title>Carboxylicivirga sediminis sp. nov., isolated from coastal sediment.</title>
        <authorList>
            <person name="Wang F.Q."/>
            <person name="Ren L.H."/>
            <person name="Zou R.J."/>
            <person name="Sun Y.Z."/>
            <person name="Liu X.J."/>
            <person name="Jiang F."/>
            <person name="Liu L.J."/>
        </authorList>
    </citation>
    <scope>NUCLEOTIDE SEQUENCE</scope>
    <source>
        <strain evidence="4">JR1</strain>
    </source>
</reference>
<dbReference type="Pfam" id="PF00535">
    <property type="entry name" value="Glycos_transf_2"/>
    <property type="match status" value="1"/>
</dbReference>
<evidence type="ECO:0000313" key="5">
    <source>
        <dbReference type="Proteomes" id="UP000679220"/>
    </source>
</evidence>
<protein>
    <submittedName>
        <fullName evidence="4">Glycosyltransferase family 2 protein</fullName>
    </submittedName>
</protein>
<reference evidence="4" key="2">
    <citation type="submission" date="2021-04" db="EMBL/GenBank/DDBJ databases">
        <authorList>
            <person name="Zhang T."/>
            <person name="Zhang Y."/>
            <person name="Lu D."/>
            <person name="Zuo D."/>
            <person name="Du Z."/>
        </authorList>
    </citation>
    <scope>NUCLEOTIDE SEQUENCE</scope>
    <source>
        <strain evidence="4">JR1</strain>
    </source>
</reference>
<proteinExistence type="predicted"/>
<dbReference type="GO" id="GO:0016758">
    <property type="term" value="F:hexosyltransferase activity"/>
    <property type="evidence" value="ECO:0007669"/>
    <property type="project" value="UniProtKB-ARBA"/>
</dbReference>
<dbReference type="PANTHER" id="PTHR22916:SF51">
    <property type="entry name" value="GLYCOSYLTRANSFERASE EPSH-RELATED"/>
    <property type="match status" value="1"/>
</dbReference>
<dbReference type="EMBL" id="JAGTAR010000012">
    <property type="protein sequence ID" value="MBR8535739.1"/>
    <property type="molecule type" value="Genomic_DNA"/>
</dbReference>
<dbReference type="Proteomes" id="UP000679220">
    <property type="component" value="Unassembled WGS sequence"/>
</dbReference>
<gene>
    <name evidence="4" type="ORF">KDU71_09245</name>
</gene>
<dbReference type="RefSeq" id="WP_212189977.1">
    <property type="nucleotide sequence ID" value="NZ_JAGTAR010000012.1"/>
</dbReference>
<name>A0A941IXS6_9BACT</name>
<feature type="domain" description="Glycosyltransferase 2-like" evidence="3">
    <location>
        <begin position="7"/>
        <end position="165"/>
    </location>
</feature>
<dbReference type="AlphaFoldDB" id="A0A941IXS6"/>
<dbReference type="SUPFAM" id="SSF53448">
    <property type="entry name" value="Nucleotide-diphospho-sugar transferases"/>
    <property type="match status" value="1"/>
</dbReference>
<keyword evidence="1" id="KW-0328">Glycosyltransferase</keyword>
<dbReference type="InterPro" id="IPR029044">
    <property type="entry name" value="Nucleotide-diphossugar_trans"/>
</dbReference>
<comment type="caution">
    <text evidence="4">The sequence shown here is derived from an EMBL/GenBank/DDBJ whole genome shotgun (WGS) entry which is preliminary data.</text>
</comment>
<evidence type="ECO:0000256" key="2">
    <source>
        <dbReference type="ARBA" id="ARBA00022679"/>
    </source>
</evidence>
<keyword evidence="5" id="KW-1185">Reference proteome</keyword>